<dbReference type="Gene3D" id="3.40.50.2000">
    <property type="entry name" value="Glycogen Phosphorylase B"/>
    <property type="match status" value="1"/>
</dbReference>
<protein>
    <recommendedName>
        <fullName evidence="4">Tetratricopeptide repeat protein</fullName>
    </recommendedName>
</protein>
<dbReference type="PANTHER" id="PTHR44809:SF1">
    <property type="entry name" value="PROTEIN O-MANNOSYL-TRANSFERASE TMTC1"/>
    <property type="match status" value="1"/>
</dbReference>
<reference evidence="2" key="2">
    <citation type="submission" date="2020-09" db="EMBL/GenBank/DDBJ databases">
        <authorList>
            <person name="Sun Q."/>
            <person name="Kim S."/>
        </authorList>
    </citation>
    <scope>NUCLEOTIDE SEQUENCE</scope>
    <source>
        <strain evidence="2">KCTC 32182</strain>
    </source>
</reference>
<dbReference type="SUPFAM" id="SSF53756">
    <property type="entry name" value="UDP-Glycosyltransferase/glycogen phosphorylase"/>
    <property type="match status" value="1"/>
</dbReference>
<dbReference type="EMBL" id="BMYX01000012">
    <property type="protein sequence ID" value="GGY18629.1"/>
    <property type="molecule type" value="Genomic_DNA"/>
</dbReference>
<dbReference type="PANTHER" id="PTHR44809">
    <property type="match status" value="1"/>
</dbReference>
<evidence type="ECO:0000313" key="3">
    <source>
        <dbReference type="Proteomes" id="UP000645257"/>
    </source>
</evidence>
<proteinExistence type="predicted"/>
<gene>
    <name evidence="2" type="ORF">GCM10011289_22730</name>
</gene>
<organism evidence="2 3">
    <name type="scientific">Paludibacterium paludis</name>
    <dbReference type="NCBI Taxonomy" id="1225769"/>
    <lineage>
        <taxon>Bacteria</taxon>
        <taxon>Pseudomonadati</taxon>
        <taxon>Pseudomonadota</taxon>
        <taxon>Betaproteobacteria</taxon>
        <taxon>Neisseriales</taxon>
        <taxon>Chromobacteriaceae</taxon>
        <taxon>Paludibacterium</taxon>
    </lineage>
</organism>
<dbReference type="InterPro" id="IPR011990">
    <property type="entry name" value="TPR-like_helical_dom_sf"/>
</dbReference>
<comment type="caution">
    <text evidence="2">The sequence shown here is derived from an EMBL/GenBank/DDBJ whole genome shotgun (WGS) entry which is preliminary data.</text>
</comment>
<dbReference type="SUPFAM" id="SSF48452">
    <property type="entry name" value="TPR-like"/>
    <property type="match status" value="1"/>
</dbReference>
<accession>A0A918UA09</accession>
<dbReference type="InterPro" id="IPR052943">
    <property type="entry name" value="TMTC_O-mannosyl-trnsfr"/>
</dbReference>
<keyword evidence="1" id="KW-0802">TPR repeat</keyword>
<name>A0A918UA09_9NEIS</name>
<dbReference type="Proteomes" id="UP000645257">
    <property type="component" value="Unassembled WGS sequence"/>
</dbReference>
<dbReference type="RefSeq" id="WP_189534362.1">
    <property type="nucleotide sequence ID" value="NZ_BMYX01000012.1"/>
</dbReference>
<keyword evidence="3" id="KW-1185">Reference proteome</keyword>
<dbReference type="InterPro" id="IPR019734">
    <property type="entry name" value="TPR_rpt"/>
</dbReference>
<feature type="repeat" description="TPR" evidence="1">
    <location>
        <begin position="75"/>
        <end position="108"/>
    </location>
</feature>
<dbReference type="Gene3D" id="1.25.40.10">
    <property type="entry name" value="Tetratricopeptide repeat domain"/>
    <property type="match status" value="2"/>
</dbReference>
<evidence type="ECO:0000313" key="2">
    <source>
        <dbReference type="EMBL" id="GGY18629.1"/>
    </source>
</evidence>
<evidence type="ECO:0000256" key="1">
    <source>
        <dbReference type="PROSITE-ProRule" id="PRU00339"/>
    </source>
</evidence>
<dbReference type="AlphaFoldDB" id="A0A918UA09"/>
<reference evidence="2" key="1">
    <citation type="journal article" date="2014" name="Int. J. Syst. Evol. Microbiol.">
        <title>Complete genome sequence of Corynebacterium casei LMG S-19264T (=DSM 44701T), isolated from a smear-ripened cheese.</title>
        <authorList>
            <consortium name="US DOE Joint Genome Institute (JGI-PGF)"/>
            <person name="Walter F."/>
            <person name="Albersmeier A."/>
            <person name="Kalinowski J."/>
            <person name="Ruckert C."/>
        </authorList>
    </citation>
    <scope>NUCLEOTIDE SEQUENCE</scope>
    <source>
        <strain evidence="2">KCTC 32182</strain>
    </source>
</reference>
<dbReference type="Pfam" id="PF13424">
    <property type="entry name" value="TPR_12"/>
    <property type="match status" value="1"/>
</dbReference>
<dbReference type="PROSITE" id="PS50005">
    <property type="entry name" value="TPR"/>
    <property type="match status" value="1"/>
</dbReference>
<evidence type="ECO:0008006" key="4">
    <source>
        <dbReference type="Google" id="ProtNLM"/>
    </source>
</evidence>
<dbReference type="SMART" id="SM00028">
    <property type="entry name" value="TPR"/>
    <property type="match status" value="4"/>
</dbReference>
<sequence>MKREREGTHCFREANRLFGEGRYDLALDQYFRALECLPDSPEVRNNLAVLLRQLGERTLAEQCLHEALALNPGYVDALGNLGNLYREAEDTGRAEQCFKAALALSPDNPVLWNNLGLVHKMANRFEAAIDCLRHAQALPGCPPEAAFTLAVALLQTGSRREGWERYQDRWQLPGLAARRRPFDAVAPEWRGEPLDGKTLHLWSEQGLGDTIQMARFLPALAQCHPDAVLQLSVPAPLSRLLAQLDVDIVDADTPPAPGSADFHLPIMTIPWLWISQNRAPVPSGPYLRALPEWENGLVRLPERRAGRLRVGIVWTSGNAGVPLLPDREQESRSLDAAALTQLLSFDGVDWVSLQYQGQSVLREQGLEIADPTEFIGDLADSAAIIRQLDLVVSVDTVVAHLSAAMGIRTFTLMRFAGGNLFPADGETFSWYPAMTVIRQPVSADWQSVIAEVHRRLHEASQNAISGN</sequence>